<feature type="coiled-coil region" evidence="1">
    <location>
        <begin position="24"/>
        <end position="51"/>
    </location>
</feature>
<accession>A0A432MIA4</accession>
<organism evidence="2 3">
    <name type="scientific">Tautonia sociabilis</name>
    <dbReference type="NCBI Taxonomy" id="2080755"/>
    <lineage>
        <taxon>Bacteria</taxon>
        <taxon>Pseudomonadati</taxon>
        <taxon>Planctomycetota</taxon>
        <taxon>Planctomycetia</taxon>
        <taxon>Isosphaerales</taxon>
        <taxon>Isosphaeraceae</taxon>
        <taxon>Tautonia</taxon>
    </lineage>
</organism>
<keyword evidence="1" id="KW-0175">Coiled coil</keyword>
<sequence>MKPPEGTDDVPVEPKSHQRTQEVIAALNVAAAELVNRIVRAEREVHDQRNAAFQAMNQAALLGDDADRLRAALITVRQLIEAAHVAIASEPLRGDLARGLATIDEVLRETGESREG</sequence>
<gene>
    <name evidence="2" type="ORF">TsocGM_14250</name>
</gene>
<evidence type="ECO:0000313" key="2">
    <source>
        <dbReference type="EMBL" id="RUL87092.1"/>
    </source>
</evidence>
<dbReference type="RefSeq" id="WP_126726136.1">
    <property type="nucleotide sequence ID" value="NZ_RYZH01000026.1"/>
</dbReference>
<protein>
    <submittedName>
        <fullName evidence="2">Uncharacterized protein</fullName>
    </submittedName>
</protein>
<dbReference type="Proteomes" id="UP000280296">
    <property type="component" value="Unassembled WGS sequence"/>
</dbReference>
<dbReference type="AlphaFoldDB" id="A0A432MIA4"/>
<evidence type="ECO:0000313" key="3">
    <source>
        <dbReference type="Proteomes" id="UP000280296"/>
    </source>
</evidence>
<dbReference type="EMBL" id="RYZH01000026">
    <property type="protein sequence ID" value="RUL87092.1"/>
    <property type="molecule type" value="Genomic_DNA"/>
</dbReference>
<evidence type="ECO:0000256" key="1">
    <source>
        <dbReference type="SAM" id="Coils"/>
    </source>
</evidence>
<reference evidence="2 3" key="1">
    <citation type="submission" date="2018-12" db="EMBL/GenBank/DDBJ databases">
        <authorList>
            <person name="Toschakov S.V."/>
        </authorList>
    </citation>
    <scope>NUCLEOTIDE SEQUENCE [LARGE SCALE GENOMIC DNA]</scope>
    <source>
        <strain evidence="2 3">GM2012</strain>
    </source>
</reference>
<proteinExistence type="predicted"/>
<reference evidence="2 3" key="2">
    <citation type="submission" date="2019-01" db="EMBL/GenBank/DDBJ databases">
        <title>Tautonia sociabilis, a novel thermotolerant planctomycete of Isosphaeraceae family, isolated from a 4000 m deep subterranean habitat.</title>
        <authorList>
            <person name="Kovaleva O.L."/>
            <person name="Elcheninov A.G."/>
            <person name="Van Heerden E."/>
            <person name="Toshchakov S.V."/>
            <person name="Novikov A."/>
            <person name="Bonch-Osmolovskaya E.A."/>
            <person name="Kublanov I.V."/>
        </authorList>
    </citation>
    <scope>NUCLEOTIDE SEQUENCE [LARGE SCALE GENOMIC DNA]</scope>
    <source>
        <strain evidence="2 3">GM2012</strain>
    </source>
</reference>
<keyword evidence="3" id="KW-1185">Reference proteome</keyword>
<comment type="caution">
    <text evidence="2">The sequence shown here is derived from an EMBL/GenBank/DDBJ whole genome shotgun (WGS) entry which is preliminary data.</text>
</comment>
<dbReference type="OrthoDB" id="9865009at2"/>
<name>A0A432MIA4_9BACT</name>